<proteinExistence type="predicted"/>
<dbReference type="RefSeq" id="WP_133642648.1">
    <property type="nucleotide sequence ID" value="NZ_SNYI01000001.1"/>
</dbReference>
<evidence type="ECO:0008006" key="3">
    <source>
        <dbReference type="Google" id="ProtNLM"/>
    </source>
</evidence>
<sequence>MKKLIAFCTLCLVINFGFSQEKKELKVNKDKSLVEAVYYHDNGSISQMGTYNLEGELHGKWMSFDEQGNKKSIGFFENGVKTGKWFFWSQDKLREVDFDNNTIASVQEWNNASQLVIRD</sequence>
<protein>
    <recommendedName>
        <fullName evidence="3">MORN repeat protein</fullName>
    </recommendedName>
</protein>
<name>A0A4R6TM74_9FLAO</name>
<evidence type="ECO:0000313" key="1">
    <source>
        <dbReference type="EMBL" id="TDQ32602.1"/>
    </source>
</evidence>
<organism evidence="1 2">
    <name type="scientific">Zeaxanthinibacter enoshimensis</name>
    <dbReference type="NCBI Taxonomy" id="392009"/>
    <lineage>
        <taxon>Bacteria</taxon>
        <taxon>Pseudomonadati</taxon>
        <taxon>Bacteroidota</taxon>
        <taxon>Flavobacteriia</taxon>
        <taxon>Flavobacteriales</taxon>
        <taxon>Flavobacteriaceae</taxon>
        <taxon>Zeaxanthinibacter</taxon>
    </lineage>
</organism>
<gene>
    <name evidence="1" type="ORF">CLV82_0435</name>
</gene>
<accession>A0A4R6TM74</accession>
<dbReference type="EMBL" id="SNYI01000001">
    <property type="protein sequence ID" value="TDQ32602.1"/>
    <property type="molecule type" value="Genomic_DNA"/>
</dbReference>
<dbReference type="Proteomes" id="UP000295468">
    <property type="component" value="Unassembled WGS sequence"/>
</dbReference>
<dbReference type="OrthoDB" id="1467310at2"/>
<dbReference type="AlphaFoldDB" id="A0A4R6TM74"/>
<dbReference type="Gene3D" id="2.20.110.10">
    <property type="entry name" value="Histone H3 K4-specific methyltransferase SET7/9 N-terminal domain"/>
    <property type="match status" value="1"/>
</dbReference>
<keyword evidence="2" id="KW-1185">Reference proteome</keyword>
<comment type="caution">
    <text evidence="1">The sequence shown here is derived from an EMBL/GenBank/DDBJ whole genome shotgun (WGS) entry which is preliminary data.</text>
</comment>
<dbReference type="SUPFAM" id="SSF82185">
    <property type="entry name" value="Histone H3 K4-specific methyltransferase SET7/9 N-terminal domain"/>
    <property type="match status" value="1"/>
</dbReference>
<reference evidence="1 2" key="1">
    <citation type="submission" date="2019-03" db="EMBL/GenBank/DDBJ databases">
        <title>Genomic Encyclopedia of Archaeal and Bacterial Type Strains, Phase II (KMG-II): from individual species to whole genera.</title>
        <authorList>
            <person name="Goeker M."/>
        </authorList>
    </citation>
    <scope>NUCLEOTIDE SEQUENCE [LARGE SCALE GENOMIC DNA]</scope>
    <source>
        <strain evidence="1 2">DSM 18435</strain>
    </source>
</reference>
<evidence type="ECO:0000313" key="2">
    <source>
        <dbReference type="Proteomes" id="UP000295468"/>
    </source>
</evidence>